<organism evidence="6 7">
    <name type="scientific">Meganyctiphanes norvegica</name>
    <name type="common">Northern krill</name>
    <name type="synonym">Thysanopoda norvegica</name>
    <dbReference type="NCBI Taxonomy" id="48144"/>
    <lineage>
        <taxon>Eukaryota</taxon>
        <taxon>Metazoa</taxon>
        <taxon>Ecdysozoa</taxon>
        <taxon>Arthropoda</taxon>
        <taxon>Crustacea</taxon>
        <taxon>Multicrustacea</taxon>
        <taxon>Malacostraca</taxon>
        <taxon>Eumalacostraca</taxon>
        <taxon>Eucarida</taxon>
        <taxon>Euphausiacea</taxon>
        <taxon>Euphausiidae</taxon>
        <taxon>Meganyctiphanes</taxon>
    </lineage>
</organism>
<proteinExistence type="predicted"/>
<protein>
    <recommendedName>
        <fullName evidence="5">LRRCT domain-containing protein</fullName>
    </recommendedName>
</protein>
<dbReference type="InterPro" id="IPR003591">
    <property type="entry name" value="Leu-rich_rpt_typical-subtyp"/>
</dbReference>
<dbReference type="FunFam" id="3.80.10.10:FF:001164">
    <property type="entry name" value="GH01279p"/>
    <property type="match status" value="1"/>
</dbReference>
<comment type="caution">
    <text evidence="6">The sequence shown here is derived from an EMBL/GenBank/DDBJ whole genome shotgun (WGS) entry which is preliminary data.</text>
</comment>
<dbReference type="InterPro" id="IPR050541">
    <property type="entry name" value="LRR_TM_domain-containing"/>
</dbReference>
<dbReference type="Gene3D" id="3.80.10.10">
    <property type="entry name" value="Ribonuclease Inhibitor"/>
    <property type="match status" value="2"/>
</dbReference>
<dbReference type="PROSITE" id="PS51450">
    <property type="entry name" value="LRR"/>
    <property type="match status" value="3"/>
</dbReference>
<dbReference type="SMART" id="SM00082">
    <property type="entry name" value="LRRCT"/>
    <property type="match status" value="1"/>
</dbReference>
<dbReference type="GO" id="GO:0005886">
    <property type="term" value="C:plasma membrane"/>
    <property type="evidence" value="ECO:0007669"/>
    <property type="project" value="TreeGrafter"/>
</dbReference>
<dbReference type="SUPFAM" id="SSF52058">
    <property type="entry name" value="L domain-like"/>
    <property type="match status" value="1"/>
</dbReference>
<gene>
    <name evidence="6" type="ORF">MNOR_LOCUS30694</name>
</gene>
<dbReference type="PRINTS" id="PR00019">
    <property type="entry name" value="LEURICHRPT"/>
</dbReference>
<sequence length="505" mass="57257">MDVIPILLNPRIQTLNMAHNDLRSVEQAFVFYDKLEKLDLSHNNIEGVGINNFISQKRLQELHLAHNNLTELLLKSFSGLSDLTLLDLSYNSIQEIPVGLLSDVPTIKFLLLNHNKLHTISMHAFKSQQFLHVLDFCDNYFRDVPTKAIKELFTLKVLNLCRNRLTTIESRAFPNEALNKLSLESNSINKIETAAFNHLHNLQKLDLSNNLLGKVPTLAISVLLMLETLLLSKNNFTSISTNAFHSLVNLKILEISRCSQLQDVHPTALSKCSRLHTLRMAHNPLLTLISPGLLASLPKLRILDLSGNGLQGLSESSLPWASLASLDMRDNPLRCNCSLRWLANLLAQPNASVSTPDVQCHSPNKFKDIYLSRLTSQELQCPGNLPIIVGVAVLSTSLVLLVALSLIICRYRRRREREKLPKSWAPSSLEPWPPEDLLYDHRLIAPQNDYIHHHPHQWHLANNTHSLKDTHSKYIYNHVPQHQIIVDDYAYQTYASIKKVPVTEV</sequence>
<dbReference type="AlphaFoldDB" id="A0AAV2S2W8"/>
<name>A0AAV2S2W8_MEGNR</name>
<keyword evidence="4" id="KW-1133">Transmembrane helix</keyword>
<dbReference type="InterPro" id="IPR001611">
    <property type="entry name" value="Leu-rich_rpt"/>
</dbReference>
<keyword evidence="4" id="KW-0812">Transmembrane</keyword>
<dbReference type="PANTHER" id="PTHR24369">
    <property type="entry name" value="ANTIGEN BSP, PUTATIVE-RELATED"/>
    <property type="match status" value="1"/>
</dbReference>
<keyword evidence="4" id="KW-0472">Membrane</keyword>
<keyword evidence="3" id="KW-0677">Repeat</keyword>
<keyword evidence="7" id="KW-1185">Reference proteome</keyword>
<feature type="transmembrane region" description="Helical" evidence="4">
    <location>
        <begin position="385"/>
        <end position="409"/>
    </location>
</feature>
<dbReference type="Proteomes" id="UP001497623">
    <property type="component" value="Unassembled WGS sequence"/>
</dbReference>
<evidence type="ECO:0000256" key="4">
    <source>
        <dbReference type="SAM" id="Phobius"/>
    </source>
</evidence>
<evidence type="ECO:0000256" key="2">
    <source>
        <dbReference type="ARBA" id="ARBA00022729"/>
    </source>
</evidence>
<keyword evidence="2" id="KW-0732">Signal</keyword>
<keyword evidence="1" id="KW-0433">Leucine-rich repeat</keyword>
<dbReference type="Pfam" id="PF00560">
    <property type="entry name" value="LRR_1"/>
    <property type="match status" value="1"/>
</dbReference>
<dbReference type="Pfam" id="PF13855">
    <property type="entry name" value="LRR_8"/>
    <property type="match status" value="3"/>
</dbReference>
<evidence type="ECO:0000259" key="5">
    <source>
        <dbReference type="SMART" id="SM00082"/>
    </source>
</evidence>
<dbReference type="SMART" id="SM00369">
    <property type="entry name" value="LRR_TYP"/>
    <property type="match status" value="8"/>
</dbReference>
<dbReference type="InterPro" id="IPR000483">
    <property type="entry name" value="Cys-rich_flank_reg_C"/>
</dbReference>
<evidence type="ECO:0000256" key="3">
    <source>
        <dbReference type="ARBA" id="ARBA00022737"/>
    </source>
</evidence>
<reference evidence="6 7" key="1">
    <citation type="submission" date="2024-05" db="EMBL/GenBank/DDBJ databases">
        <authorList>
            <person name="Wallberg A."/>
        </authorList>
    </citation>
    <scope>NUCLEOTIDE SEQUENCE [LARGE SCALE GENOMIC DNA]</scope>
</reference>
<dbReference type="PANTHER" id="PTHR24369:SF210">
    <property type="entry name" value="CHAOPTIN-RELATED"/>
    <property type="match status" value="1"/>
</dbReference>
<evidence type="ECO:0000313" key="7">
    <source>
        <dbReference type="Proteomes" id="UP001497623"/>
    </source>
</evidence>
<dbReference type="InterPro" id="IPR032675">
    <property type="entry name" value="LRR_dom_sf"/>
</dbReference>
<dbReference type="EMBL" id="CAXKWB010038073">
    <property type="protein sequence ID" value="CAL4151167.1"/>
    <property type="molecule type" value="Genomic_DNA"/>
</dbReference>
<evidence type="ECO:0000256" key="1">
    <source>
        <dbReference type="ARBA" id="ARBA00022614"/>
    </source>
</evidence>
<accession>A0AAV2S2W8</accession>
<evidence type="ECO:0000313" key="6">
    <source>
        <dbReference type="EMBL" id="CAL4151167.1"/>
    </source>
</evidence>
<feature type="domain" description="LRRCT" evidence="5">
    <location>
        <begin position="331"/>
        <end position="382"/>
    </location>
</feature>